<sequence>MSTTALIVIDMITPYDHPDADQLLPSAEAAVPAIARLVERASAQDSPVIYVNDNFGSWTSNRDSIYQAAIDGKAPHLVEPLQPAEETMFVVKARHSIFFQTPLEYLLGQLDVTRLVLAGQVTEQCVLYSALDAHIRHHEVVIPEDAVAHIHEELARAALKMMELNMGARICAANSIAFRAE</sequence>
<accession>A0ABP6SXT7</accession>
<gene>
    <name evidence="3" type="ORF">GCM10020369_27920</name>
</gene>
<reference evidence="4" key="1">
    <citation type="journal article" date="2019" name="Int. J. Syst. Evol. Microbiol.">
        <title>The Global Catalogue of Microorganisms (GCM) 10K type strain sequencing project: providing services to taxonomists for standard genome sequencing and annotation.</title>
        <authorList>
            <consortium name="The Broad Institute Genomics Platform"/>
            <consortium name="The Broad Institute Genome Sequencing Center for Infectious Disease"/>
            <person name="Wu L."/>
            <person name="Ma J."/>
        </authorList>
    </citation>
    <scope>NUCLEOTIDE SEQUENCE [LARGE SCALE GENOMIC DNA]</scope>
    <source>
        <strain evidence="4">JCM 9458</strain>
    </source>
</reference>
<dbReference type="InterPro" id="IPR000868">
    <property type="entry name" value="Isochorismatase-like_dom"/>
</dbReference>
<dbReference type="GO" id="GO:0016787">
    <property type="term" value="F:hydrolase activity"/>
    <property type="evidence" value="ECO:0007669"/>
    <property type="project" value="UniProtKB-KW"/>
</dbReference>
<evidence type="ECO:0000259" key="2">
    <source>
        <dbReference type="Pfam" id="PF00857"/>
    </source>
</evidence>
<protein>
    <submittedName>
        <fullName evidence="3">Cysteine hydrolase</fullName>
    </submittedName>
</protein>
<dbReference type="RefSeq" id="WP_345728482.1">
    <property type="nucleotide sequence ID" value="NZ_BAAAYN010000017.1"/>
</dbReference>
<evidence type="ECO:0000313" key="3">
    <source>
        <dbReference type="EMBL" id="GAA3387007.1"/>
    </source>
</evidence>
<dbReference type="InterPro" id="IPR050272">
    <property type="entry name" value="Isochorismatase-like_hydrls"/>
</dbReference>
<proteinExistence type="predicted"/>
<evidence type="ECO:0000256" key="1">
    <source>
        <dbReference type="ARBA" id="ARBA00022801"/>
    </source>
</evidence>
<dbReference type="Proteomes" id="UP001501676">
    <property type="component" value="Unassembled WGS sequence"/>
</dbReference>
<keyword evidence="1 3" id="KW-0378">Hydrolase</keyword>
<evidence type="ECO:0000313" key="4">
    <source>
        <dbReference type="Proteomes" id="UP001501676"/>
    </source>
</evidence>
<organism evidence="3 4">
    <name type="scientific">Cryptosporangium minutisporangium</name>
    <dbReference type="NCBI Taxonomy" id="113569"/>
    <lineage>
        <taxon>Bacteria</taxon>
        <taxon>Bacillati</taxon>
        <taxon>Actinomycetota</taxon>
        <taxon>Actinomycetes</taxon>
        <taxon>Cryptosporangiales</taxon>
        <taxon>Cryptosporangiaceae</taxon>
        <taxon>Cryptosporangium</taxon>
    </lineage>
</organism>
<dbReference type="EMBL" id="BAAAYN010000017">
    <property type="protein sequence ID" value="GAA3387007.1"/>
    <property type="molecule type" value="Genomic_DNA"/>
</dbReference>
<keyword evidence="4" id="KW-1185">Reference proteome</keyword>
<name>A0ABP6SXT7_9ACTN</name>
<dbReference type="SUPFAM" id="SSF52499">
    <property type="entry name" value="Isochorismatase-like hydrolases"/>
    <property type="match status" value="1"/>
</dbReference>
<feature type="domain" description="Isochorismatase-like" evidence="2">
    <location>
        <begin position="4"/>
        <end position="173"/>
    </location>
</feature>
<comment type="caution">
    <text evidence="3">The sequence shown here is derived from an EMBL/GenBank/DDBJ whole genome shotgun (WGS) entry which is preliminary data.</text>
</comment>
<dbReference type="Gene3D" id="3.40.50.850">
    <property type="entry name" value="Isochorismatase-like"/>
    <property type="match status" value="1"/>
</dbReference>
<dbReference type="PANTHER" id="PTHR43540:SF6">
    <property type="entry name" value="ISOCHORISMATASE-LIKE DOMAIN-CONTAINING PROTEIN"/>
    <property type="match status" value="1"/>
</dbReference>
<dbReference type="InterPro" id="IPR036380">
    <property type="entry name" value="Isochorismatase-like_sf"/>
</dbReference>
<dbReference type="CDD" id="cd00431">
    <property type="entry name" value="cysteine_hydrolases"/>
    <property type="match status" value="1"/>
</dbReference>
<dbReference type="Pfam" id="PF00857">
    <property type="entry name" value="Isochorismatase"/>
    <property type="match status" value="1"/>
</dbReference>
<dbReference type="PANTHER" id="PTHR43540">
    <property type="entry name" value="PEROXYUREIDOACRYLATE/UREIDOACRYLATE AMIDOHYDROLASE-RELATED"/>
    <property type="match status" value="1"/>
</dbReference>